<dbReference type="RefSeq" id="WP_035901011.1">
    <property type="nucleotide sequence ID" value="NZ_JAMGTN010000019.1"/>
</dbReference>
<name>A0A4Q2KWM2_9FUSO</name>
<evidence type="ECO:0000313" key="1">
    <source>
        <dbReference type="EMBL" id="RXZ68970.1"/>
    </source>
</evidence>
<comment type="caution">
    <text evidence="1">The sequence shown here is derived from an EMBL/GenBank/DDBJ whole genome shotgun (WGS) entry which is preliminary data.</text>
</comment>
<proteinExistence type="predicted"/>
<accession>A0A4Q2KWM2</accession>
<dbReference type="AlphaFoldDB" id="A0A4Q2KWM2"/>
<reference evidence="1 2" key="1">
    <citation type="submission" date="2019-01" db="EMBL/GenBank/DDBJ databases">
        <title>Fusobacterium necrophorum Isolated From the Uterus of Dairy Cows.</title>
        <authorList>
            <person name="Francis A.M."/>
        </authorList>
    </citation>
    <scope>NUCLEOTIDE SEQUENCE [LARGE SCALE GENOMIC DNA]</scope>
    <source>
        <strain evidence="1 2">KG35</strain>
    </source>
</reference>
<gene>
    <name evidence="1" type="ORF">EPT53_08125</name>
</gene>
<organism evidence="1 2">
    <name type="scientific">Fusobacterium necrophorum</name>
    <dbReference type="NCBI Taxonomy" id="859"/>
    <lineage>
        <taxon>Bacteria</taxon>
        <taxon>Fusobacteriati</taxon>
        <taxon>Fusobacteriota</taxon>
        <taxon>Fusobacteriia</taxon>
        <taxon>Fusobacteriales</taxon>
        <taxon>Fusobacteriaceae</taxon>
        <taxon>Fusobacterium</taxon>
    </lineage>
</organism>
<evidence type="ECO:0000313" key="2">
    <source>
        <dbReference type="Proteomes" id="UP000289216"/>
    </source>
</evidence>
<dbReference type="Proteomes" id="UP000289216">
    <property type="component" value="Unassembled WGS sequence"/>
</dbReference>
<dbReference type="EMBL" id="SBAP01000020">
    <property type="protein sequence ID" value="RXZ68970.1"/>
    <property type="molecule type" value="Genomic_DNA"/>
</dbReference>
<sequence length="223" mass="26451">MNDIFQDLENALEVKKFDFCALGISQEDQEIVEENEKIFMNTFRKYRNNLFGLCESLYNISEALKKTDSFMAWYESIGLSKDMVSVLLKRWQLYTFFPDYQEKVFSLSDLAIKTLTHKDVLYDDQLAILQGNVTMAKDIKELLAPAMEKNEMDFKKTGEKYFNFKKIKKIEKRMENLPAEDITAFKKELQQYIKELQELLKYKKYDPTKTDDENQHTIDEMLS</sequence>
<protein>
    <submittedName>
        <fullName evidence="1">Uncharacterized protein</fullName>
    </submittedName>
</protein>